<dbReference type="Proteomes" id="UP000216335">
    <property type="component" value="Unassembled WGS sequence"/>
</dbReference>
<proteinExistence type="predicted"/>
<reference evidence="1 2" key="1">
    <citation type="submission" date="2017-05" db="EMBL/GenBank/DDBJ databases">
        <title>The genome sequence of the facultative intracellular pathogen Brucella melitensis KIV-L.</title>
        <authorList>
            <person name="Pisarenko S."/>
            <person name="Kovalev D."/>
            <person name="Khachaturova A."/>
            <person name="Kulichenko A."/>
        </authorList>
    </citation>
    <scope>NUCLEOTIDE SEQUENCE [LARGE SCALE GENOMIC DNA]</scope>
    <source>
        <strain evidence="1 2">KIV-L</strain>
    </source>
</reference>
<dbReference type="SUPFAM" id="SSF47413">
    <property type="entry name" value="lambda repressor-like DNA-binding domains"/>
    <property type="match status" value="1"/>
</dbReference>
<dbReference type="AlphaFoldDB" id="A0AB36PVR7"/>
<dbReference type="GO" id="GO:0003677">
    <property type="term" value="F:DNA binding"/>
    <property type="evidence" value="ECO:0007669"/>
    <property type="project" value="InterPro"/>
</dbReference>
<evidence type="ECO:0000313" key="1">
    <source>
        <dbReference type="EMBL" id="OZV61950.1"/>
    </source>
</evidence>
<dbReference type="Gene3D" id="1.10.260.40">
    <property type="entry name" value="lambda repressor-like DNA-binding domains"/>
    <property type="match status" value="1"/>
</dbReference>
<dbReference type="RefSeq" id="WP_004686622.1">
    <property type="nucleotide sequence ID" value="NZ_CP008750.1"/>
</dbReference>
<organism evidence="1 2">
    <name type="scientific">Brucella melitensis</name>
    <dbReference type="NCBI Taxonomy" id="29459"/>
    <lineage>
        <taxon>Bacteria</taxon>
        <taxon>Pseudomonadati</taxon>
        <taxon>Pseudomonadota</taxon>
        <taxon>Alphaproteobacteria</taxon>
        <taxon>Hyphomicrobiales</taxon>
        <taxon>Brucellaceae</taxon>
        <taxon>Brucella/Ochrobactrum group</taxon>
        <taxon>Brucella</taxon>
    </lineage>
</organism>
<evidence type="ECO:0000313" key="2">
    <source>
        <dbReference type="Proteomes" id="UP000216335"/>
    </source>
</evidence>
<dbReference type="InterPro" id="IPR010982">
    <property type="entry name" value="Lambda_DNA-bd_dom_sf"/>
</dbReference>
<comment type="caution">
    <text evidence="1">The sequence shown here is derived from an EMBL/GenBank/DDBJ whole genome shotgun (WGS) entry which is preliminary data.</text>
</comment>
<name>A0AB36PVR7_BRUML</name>
<accession>A0AB36PVR7</accession>
<sequence length="87" mass="8702">MSEIHQVTGSQIAAARALIRMSQADLAAAAAGVSVPTLGRMETSEGPASGLRNNVLAVKRALEAAGVVFMAEGELIAGGAGVRLKSA</sequence>
<dbReference type="EMBL" id="NGJQ01000006">
    <property type="protein sequence ID" value="OZV61950.1"/>
    <property type="molecule type" value="Genomic_DNA"/>
</dbReference>
<protein>
    <submittedName>
        <fullName evidence="1">Transcriptional regulator</fullName>
    </submittedName>
</protein>
<gene>
    <name evidence="1" type="ORF">BI318_08285</name>
</gene>